<dbReference type="SMART" id="SM00382">
    <property type="entry name" value="AAA"/>
    <property type="match status" value="1"/>
</dbReference>
<dbReference type="RefSeq" id="WP_379952492.1">
    <property type="nucleotide sequence ID" value="NZ_JBHMAF010000199.1"/>
</dbReference>
<proteinExistence type="predicted"/>
<sequence length="297" mass="32955">MFQHFSINEQLKNQLQQLHENNRNSSGSDAFLIGKKLYKAQDMSILEDALTALLLGKNVLLKGPTGSGKTVLAETLSYLFQKPMHSINCSVDLDVEGILGYNTLQAHNGASEVAFVDGPLMKAMKGGHFLYIDEINMAKPETLPLLHGALDYRKMITNPFTQEVVYGHDDFRVIAAINEGYVGTSELNEALKNRFVIIEVPYIQGSTLKELLLSESKLKNESIAEKFAQFSNDLVPLARDGRVSEEAASIRGIIDACDLSLYIPVLRAIERSIIAKLSDETEQITVRELAESYFLEG</sequence>
<dbReference type="InterPro" id="IPR003593">
    <property type="entry name" value="AAA+_ATPase"/>
</dbReference>
<dbReference type="CDD" id="cd00009">
    <property type="entry name" value="AAA"/>
    <property type="match status" value="1"/>
</dbReference>
<protein>
    <submittedName>
        <fullName evidence="2">AAA family ATPase</fullName>
    </submittedName>
</protein>
<dbReference type="PANTHER" id="PTHR42759:SF1">
    <property type="entry name" value="MAGNESIUM-CHELATASE SUBUNIT CHLD"/>
    <property type="match status" value="1"/>
</dbReference>
<keyword evidence="3" id="KW-1185">Reference proteome</keyword>
<evidence type="ECO:0000259" key="1">
    <source>
        <dbReference type="SMART" id="SM00382"/>
    </source>
</evidence>
<dbReference type="InterPro" id="IPR011704">
    <property type="entry name" value="ATPase_dyneun-rel_AAA"/>
</dbReference>
<dbReference type="InterPro" id="IPR050764">
    <property type="entry name" value="CbbQ/NirQ/NorQ/GpvN"/>
</dbReference>
<organism evidence="2 3">
    <name type="scientific">Ectobacillus funiculus</name>
    <dbReference type="NCBI Taxonomy" id="137993"/>
    <lineage>
        <taxon>Bacteria</taxon>
        <taxon>Bacillati</taxon>
        <taxon>Bacillota</taxon>
        <taxon>Bacilli</taxon>
        <taxon>Bacillales</taxon>
        <taxon>Bacillaceae</taxon>
        <taxon>Ectobacillus</taxon>
    </lineage>
</organism>
<name>A0ABV5WPQ9_9BACI</name>
<evidence type="ECO:0000313" key="3">
    <source>
        <dbReference type="Proteomes" id="UP001589609"/>
    </source>
</evidence>
<comment type="caution">
    <text evidence="2">The sequence shown here is derived from an EMBL/GenBank/DDBJ whole genome shotgun (WGS) entry which is preliminary data.</text>
</comment>
<feature type="domain" description="AAA+ ATPase" evidence="1">
    <location>
        <begin position="55"/>
        <end position="279"/>
    </location>
</feature>
<evidence type="ECO:0000313" key="2">
    <source>
        <dbReference type="EMBL" id="MFB9762601.1"/>
    </source>
</evidence>
<dbReference type="PANTHER" id="PTHR42759">
    <property type="entry name" value="MOXR FAMILY PROTEIN"/>
    <property type="match status" value="1"/>
</dbReference>
<gene>
    <name evidence="2" type="ORF">ACFFMS_30710</name>
</gene>
<dbReference type="InterPro" id="IPR027417">
    <property type="entry name" value="P-loop_NTPase"/>
</dbReference>
<dbReference type="Gene3D" id="3.40.50.300">
    <property type="entry name" value="P-loop containing nucleotide triphosphate hydrolases"/>
    <property type="match status" value="1"/>
</dbReference>
<reference evidence="2 3" key="1">
    <citation type="submission" date="2024-09" db="EMBL/GenBank/DDBJ databases">
        <authorList>
            <person name="Sun Q."/>
            <person name="Mori K."/>
        </authorList>
    </citation>
    <scope>NUCLEOTIDE SEQUENCE [LARGE SCALE GENOMIC DNA]</scope>
    <source>
        <strain evidence="2 3">JCM 11201</strain>
    </source>
</reference>
<dbReference type="EMBL" id="JBHMAF010000199">
    <property type="protein sequence ID" value="MFB9762601.1"/>
    <property type="molecule type" value="Genomic_DNA"/>
</dbReference>
<dbReference type="Proteomes" id="UP001589609">
    <property type="component" value="Unassembled WGS sequence"/>
</dbReference>
<accession>A0ABV5WPQ9</accession>
<dbReference type="SUPFAM" id="SSF52540">
    <property type="entry name" value="P-loop containing nucleoside triphosphate hydrolases"/>
    <property type="match status" value="1"/>
</dbReference>
<dbReference type="Pfam" id="PF07728">
    <property type="entry name" value="AAA_5"/>
    <property type="match status" value="1"/>
</dbReference>